<dbReference type="PANTHER" id="PTHR30344:SF1">
    <property type="entry name" value="6-PHOSPHOGLUCONOLACTONASE"/>
    <property type="match status" value="1"/>
</dbReference>
<dbReference type="AlphaFoldDB" id="A0A3S0WJ20"/>
<keyword evidence="3" id="KW-0732">Signal</keyword>
<comment type="caution">
    <text evidence="4">The sequence shown here is derived from an EMBL/GenBank/DDBJ whole genome shotgun (WGS) entry which is preliminary data.</text>
</comment>
<proteinExistence type="inferred from homology"/>
<dbReference type="Gene3D" id="2.130.10.10">
    <property type="entry name" value="YVTN repeat-like/Quinoprotein amine dehydrogenase"/>
    <property type="match status" value="1"/>
</dbReference>
<name>A0A3S0WJ20_9GAMM</name>
<keyword evidence="2" id="KW-0119">Carbohydrate metabolism</keyword>
<evidence type="ECO:0000313" key="5">
    <source>
        <dbReference type="Proteomes" id="UP000286912"/>
    </source>
</evidence>
<dbReference type="EMBL" id="RZHD01000005">
    <property type="protein sequence ID" value="RUR45957.1"/>
    <property type="molecule type" value="Genomic_DNA"/>
</dbReference>
<evidence type="ECO:0000313" key="4">
    <source>
        <dbReference type="EMBL" id="RUR45957.1"/>
    </source>
</evidence>
<sequence>MATIFSTINSAKPHLAIRFMAACAGLPSCAAWSSRFVAYLRRVGYGLAKLISLIKCAASQDSVWLLFNGVIKMKIKKDLQQQKQSSSIPEHNSSLSRRSFLQAIGVGAAWVATAHGAFAQNSDSTDSTDSPANEQYLYVGTYSSPNTAPGGVIPSQAEGIYVYKMNLETGNLSPVQTVKADNPSYLAMAPSKRYIYCVNERGEDDEGAPLGRISAYEIDERSGRLSLINTRSTQGTWPCYCAVHPSGRYLFAANYGTGTFSVFPLSDDGEIEPMSDQFQASGNGSGPDPVRQEGPHAHMMLSNPGAQHVFGIDLGGDSILAWELELATGKLVPGPVPHAHVPSGSGCRHLVFHPDDNRAYVINELSSTIDVFDFEPLRGAFIWLQSISTLPQDTTFTRPSFNPNNPGEVPTGTNTTAAIRIHPSGRWVYATNRGMDSIAMFKVDPESGKLTSAGWVQSQGQIPRGMNIEPSGTFLYVGNQNSDTIVVFRIKSDDGQLEGPIHIIDSPVPVDFAFGSFARS</sequence>
<dbReference type="GO" id="GO:0006006">
    <property type="term" value="P:glucose metabolic process"/>
    <property type="evidence" value="ECO:0007669"/>
    <property type="project" value="UniProtKB-KW"/>
</dbReference>
<dbReference type="PANTHER" id="PTHR30344">
    <property type="entry name" value="6-PHOSPHOGLUCONOLACTONASE-RELATED"/>
    <property type="match status" value="1"/>
</dbReference>
<dbReference type="InterPro" id="IPR019546">
    <property type="entry name" value="TAT_signal_bac_arc"/>
</dbReference>
<protein>
    <submittedName>
        <fullName evidence="4">Lactonase family protein</fullName>
    </submittedName>
</protein>
<evidence type="ECO:0000256" key="2">
    <source>
        <dbReference type="ARBA" id="ARBA00022526"/>
    </source>
</evidence>
<dbReference type="NCBIfam" id="TIGR01409">
    <property type="entry name" value="TAT_signal_seq"/>
    <property type="match status" value="1"/>
</dbReference>
<keyword evidence="2" id="KW-0313">Glucose metabolism</keyword>
<evidence type="ECO:0000256" key="3">
    <source>
        <dbReference type="ARBA" id="ARBA00022729"/>
    </source>
</evidence>
<dbReference type="InterPro" id="IPR019405">
    <property type="entry name" value="Lactonase_7-beta_prop"/>
</dbReference>
<reference evidence="4 5" key="1">
    <citation type="submission" date="2018-12" db="EMBL/GenBank/DDBJ databases">
        <title>three novel Halomonas strain isolated from plants.</title>
        <authorList>
            <person name="Sun C."/>
        </authorList>
    </citation>
    <scope>NUCLEOTIDE SEQUENCE [LARGE SCALE GENOMIC DNA]</scope>
    <source>
        <strain evidence="4 5">RC</strain>
    </source>
</reference>
<dbReference type="InterPro" id="IPR011048">
    <property type="entry name" value="Haem_d1_sf"/>
</dbReference>
<comment type="similarity">
    <text evidence="1">Belongs to the cycloisomerase 2 family.</text>
</comment>
<evidence type="ECO:0000256" key="1">
    <source>
        <dbReference type="ARBA" id="ARBA00005564"/>
    </source>
</evidence>
<dbReference type="InterPro" id="IPR050282">
    <property type="entry name" value="Cycloisomerase_2"/>
</dbReference>
<dbReference type="SUPFAM" id="SSF51004">
    <property type="entry name" value="C-terminal (heme d1) domain of cytochrome cd1-nitrite reductase"/>
    <property type="match status" value="1"/>
</dbReference>
<dbReference type="OrthoDB" id="9790815at2"/>
<dbReference type="Proteomes" id="UP000286912">
    <property type="component" value="Unassembled WGS sequence"/>
</dbReference>
<dbReference type="GO" id="GO:0005829">
    <property type="term" value="C:cytosol"/>
    <property type="evidence" value="ECO:0007669"/>
    <property type="project" value="TreeGrafter"/>
</dbReference>
<gene>
    <name evidence="4" type="ORF">ELY37_08095</name>
</gene>
<dbReference type="InterPro" id="IPR015943">
    <property type="entry name" value="WD40/YVTN_repeat-like_dom_sf"/>
</dbReference>
<accession>A0A3S0WJ20</accession>
<keyword evidence="5" id="KW-1185">Reference proteome</keyword>
<organism evidence="4 5">
    <name type="scientific">Vreelandella populi</name>
    <dbReference type="NCBI Taxonomy" id="2498858"/>
    <lineage>
        <taxon>Bacteria</taxon>
        <taxon>Pseudomonadati</taxon>
        <taxon>Pseudomonadota</taxon>
        <taxon>Gammaproteobacteria</taxon>
        <taxon>Oceanospirillales</taxon>
        <taxon>Halomonadaceae</taxon>
        <taxon>Vreelandella</taxon>
    </lineage>
</organism>
<dbReference type="GO" id="GO:0017057">
    <property type="term" value="F:6-phosphogluconolactonase activity"/>
    <property type="evidence" value="ECO:0007669"/>
    <property type="project" value="TreeGrafter"/>
</dbReference>
<dbReference type="Pfam" id="PF10282">
    <property type="entry name" value="Lactonase"/>
    <property type="match status" value="1"/>
</dbReference>